<dbReference type="EMBL" id="AP022614">
    <property type="protein sequence ID" value="BBZ43291.1"/>
    <property type="molecule type" value="Genomic_DNA"/>
</dbReference>
<evidence type="ECO:0000313" key="2">
    <source>
        <dbReference type="EMBL" id="BBZ43291.1"/>
    </source>
</evidence>
<keyword evidence="3" id="KW-1185">Reference proteome</keyword>
<dbReference type="Proteomes" id="UP000467105">
    <property type="component" value="Chromosome"/>
</dbReference>
<sequence length="66" mass="6962">MGNPNTMTEGSIGENTKPRMRARAEMARAEVGGGAGSPAVTPNVHPLRKNREKFAVSARSTMGQHG</sequence>
<evidence type="ECO:0000313" key="3">
    <source>
        <dbReference type="Proteomes" id="UP000467105"/>
    </source>
</evidence>
<reference evidence="2 3" key="1">
    <citation type="journal article" date="2019" name="Emerg. Microbes Infect.">
        <title>Comprehensive subspecies identification of 175 nontuberculous mycobacteria species based on 7547 genomic profiles.</title>
        <authorList>
            <person name="Matsumoto Y."/>
            <person name="Kinjo T."/>
            <person name="Motooka D."/>
            <person name="Nabeya D."/>
            <person name="Jung N."/>
            <person name="Uechi K."/>
            <person name="Horii T."/>
            <person name="Iida T."/>
            <person name="Fujita J."/>
            <person name="Nakamura S."/>
        </authorList>
    </citation>
    <scope>NUCLEOTIDE SEQUENCE [LARGE SCALE GENOMIC DNA]</scope>
    <source>
        <strain evidence="2 3">JCM 14742</strain>
    </source>
</reference>
<feature type="region of interest" description="Disordered" evidence="1">
    <location>
        <begin position="1"/>
        <end position="49"/>
    </location>
</feature>
<organism evidence="2 3">
    <name type="scientific">Mycobacterium parmense</name>
    <dbReference type="NCBI Taxonomy" id="185642"/>
    <lineage>
        <taxon>Bacteria</taxon>
        <taxon>Bacillati</taxon>
        <taxon>Actinomycetota</taxon>
        <taxon>Actinomycetes</taxon>
        <taxon>Mycobacteriales</taxon>
        <taxon>Mycobacteriaceae</taxon>
        <taxon>Mycobacterium</taxon>
        <taxon>Mycobacterium simiae complex</taxon>
    </lineage>
</organism>
<accession>A0A7I7YRB0</accession>
<proteinExistence type="predicted"/>
<protein>
    <submittedName>
        <fullName evidence="2">Uncharacterized protein</fullName>
    </submittedName>
</protein>
<gene>
    <name evidence="2" type="ORF">MPRM_05720</name>
</gene>
<name>A0A7I7YRB0_9MYCO</name>
<dbReference type="AlphaFoldDB" id="A0A7I7YRB0"/>
<evidence type="ECO:0000256" key="1">
    <source>
        <dbReference type="SAM" id="MobiDB-lite"/>
    </source>
</evidence>